<gene>
    <name evidence="5" type="ORF">GM612_06555</name>
</gene>
<sequence length="379" mass="41646">MQNPTPKHFKPRRRFRWRVFLAWTFFLLLTVGGASAAYAYYTAKSSIDKTFSAAQGAKTTEISSTKPISILLMGTDTGALGRTDKGRTDTMMVVTINPKTKKSTMVSIPRDTLVKVAGTNDTEKINAAYTIGGATTAMKTVENLLNIPINYYVTINMGGLEKVVNEIGGIDVKVPFSWTDSHTHMSFKKGNAHLNGKQALAFARMRYEDPNGDYGRQKRQQQVIQQIVKKVTKSGNVSMYRKLLTLLSNNMKTNLSFSNMVSLAENDKDSVKKVKKSTLKGVGAYIDEQSFQVPTTSALQKTSNLLRKALNLSTESLNNFNTKENKLNTANGFDWNGNNPDYTVYDSTSSTSDSSNNTSTNDANTAPSGGQQPVVNSGY</sequence>
<dbReference type="AlphaFoldDB" id="A0A7X2XV90"/>
<accession>A0A7X2XV90</accession>
<name>A0A7X2XV90_9LACO</name>
<evidence type="ECO:0000313" key="5">
    <source>
        <dbReference type="EMBL" id="MTV82312.1"/>
    </source>
</evidence>
<keyword evidence="3" id="KW-0732">Signal</keyword>
<protein>
    <submittedName>
        <fullName evidence="5">LytR family transcriptional regulator</fullName>
    </submittedName>
</protein>
<reference evidence="5 6" key="1">
    <citation type="submission" date="2019-11" db="EMBL/GenBank/DDBJ databases">
        <title>Lactobacillus sp. nov. CRM56-3, isolated from fermented tea leaves.</title>
        <authorList>
            <person name="Phuengjayaem S."/>
            <person name="Tanasupawat S."/>
        </authorList>
    </citation>
    <scope>NUCLEOTIDE SEQUENCE [LARGE SCALE GENOMIC DNA]</scope>
    <source>
        <strain evidence="5 6">CRM56-3</strain>
    </source>
</reference>
<evidence type="ECO:0000259" key="4">
    <source>
        <dbReference type="Pfam" id="PF03816"/>
    </source>
</evidence>
<dbReference type="Proteomes" id="UP000466388">
    <property type="component" value="Unassembled WGS sequence"/>
</dbReference>
<feature type="compositionally biased region" description="Polar residues" evidence="2">
    <location>
        <begin position="367"/>
        <end position="379"/>
    </location>
</feature>
<dbReference type="RefSeq" id="WP_155431585.1">
    <property type="nucleotide sequence ID" value="NZ_WNJO01000006.1"/>
</dbReference>
<comment type="similarity">
    <text evidence="1">Belongs to the LytR/CpsA/Psr (LCP) family.</text>
</comment>
<feature type="chain" id="PRO_5030610238" evidence="3">
    <location>
        <begin position="37"/>
        <end position="379"/>
    </location>
</feature>
<dbReference type="InterPro" id="IPR004474">
    <property type="entry name" value="LytR_CpsA_psr"/>
</dbReference>
<comment type="caution">
    <text evidence="5">The sequence shown here is derived from an EMBL/GenBank/DDBJ whole genome shotgun (WGS) entry which is preliminary data.</text>
</comment>
<keyword evidence="6" id="KW-1185">Reference proteome</keyword>
<dbReference type="NCBIfam" id="TIGR00350">
    <property type="entry name" value="lytR_cpsA_psr"/>
    <property type="match status" value="1"/>
</dbReference>
<feature type="region of interest" description="Disordered" evidence="2">
    <location>
        <begin position="344"/>
        <end position="379"/>
    </location>
</feature>
<dbReference type="PANTHER" id="PTHR33392:SF6">
    <property type="entry name" value="POLYISOPRENYL-TEICHOIC ACID--PEPTIDOGLYCAN TEICHOIC ACID TRANSFERASE TAGU"/>
    <property type="match status" value="1"/>
</dbReference>
<evidence type="ECO:0000256" key="2">
    <source>
        <dbReference type="SAM" id="MobiDB-lite"/>
    </source>
</evidence>
<evidence type="ECO:0000256" key="1">
    <source>
        <dbReference type="ARBA" id="ARBA00006068"/>
    </source>
</evidence>
<organism evidence="5 6">
    <name type="scientific">Secundilactobacillus folii</name>
    <dbReference type="NCBI Taxonomy" id="2678357"/>
    <lineage>
        <taxon>Bacteria</taxon>
        <taxon>Bacillati</taxon>
        <taxon>Bacillota</taxon>
        <taxon>Bacilli</taxon>
        <taxon>Lactobacillales</taxon>
        <taxon>Lactobacillaceae</taxon>
        <taxon>Secundilactobacillus</taxon>
    </lineage>
</organism>
<feature type="domain" description="Cell envelope-related transcriptional attenuator" evidence="4">
    <location>
        <begin position="87"/>
        <end position="232"/>
    </location>
</feature>
<dbReference type="Pfam" id="PF03816">
    <property type="entry name" value="LytR_cpsA_psr"/>
    <property type="match status" value="1"/>
</dbReference>
<feature type="signal peptide" evidence="3">
    <location>
        <begin position="1"/>
        <end position="36"/>
    </location>
</feature>
<feature type="compositionally biased region" description="Low complexity" evidence="2">
    <location>
        <begin position="346"/>
        <end position="366"/>
    </location>
</feature>
<dbReference type="EMBL" id="WNJO01000006">
    <property type="protein sequence ID" value="MTV82312.1"/>
    <property type="molecule type" value="Genomic_DNA"/>
</dbReference>
<proteinExistence type="inferred from homology"/>
<dbReference type="PANTHER" id="PTHR33392">
    <property type="entry name" value="POLYISOPRENYL-TEICHOIC ACID--PEPTIDOGLYCAN TEICHOIC ACID TRANSFERASE TAGU"/>
    <property type="match status" value="1"/>
</dbReference>
<dbReference type="Gene3D" id="3.40.630.190">
    <property type="entry name" value="LCP protein"/>
    <property type="match status" value="1"/>
</dbReference>
<evidence type="ECO:0000256" key="3">
    <source>
        <dbReference type="SAM" id="SignalP"/>
    </source>
</evidence>
<evidence type="ECO:0000313" key="6">
    <source>
        <dbReference type="Proteomes" id="UP000466388"/>
    </source>
</evidence>
<dbReference type="InterPro" id="IPR050922">
    <property type="entry name" value="LytR/CpsA/Psr_CW_biosynth"/>
</dbReference>